<accession>W5JJI7</accession>
<dbReference type="FunFam" id="2.40.10.10:FF:000006">
    <property type="entry name" value="Serine proteinase stubble"/>
    <property type="match status" value="1"/>
</dbReference>
<evidence type="ECO:0000256" key="5">
    <source>
        <dbReference type="ARBA" id="ARBA00022801"/>
    </source>
</evidence>
<reference evidence="13 15" key="1">
    <citation type="journal article" date="2010" name="BMC Genomics">
        <title>Combination of measures distinguishes pre-miRNAs from other stem-loops in the genome of the newly sequenced Anopheles darlingi.</title>
        <authorList>
            <person name="Mendes N.D."/>
            <person name="Freitas A.T."/>
            <person name="Vasconcelos A.T."/>
            <person name="Sagot M.F."/>
        </authorList>
    </citation>
    <scope>NUCLEOTIDE SEQUENCE</scope>
</reference>
<dbReference type="GO" id="GO:0016020">
    <property type="term" value="C:membrane"/>
    <property type="evidence" value="ECO:0007669"/>
    <property type="project" value="UniProtKB-SubCell"/>
</dbReference>
<dbReference type="PROSITE" id="PS50240">
    <property type="entry name" value="TRYPSIN_DOM"/>
    <property type="match status" value="1"/>
</dbReference>
<dbReference type="InterPro" id="IPR033116">
    <property type="entry name" value="TRYPSIN_SER"/>
</dbReference>
<evidence type="ECO:0000256" key="11">
    <source>
        <dbReference type="SAM" id="SignalP"/>
    </source>
</evidence>
<feature type="signal peptide" evidence="11">
    <location>
        <begin position="1"/>
        <end position="22"/>
    </location>
</feature>
<comment type="similarity">
    <text evidence="9">Belongs to the peptidase S1 family. CLIP subfamily.</text>
</comment>
<reference evidence="13" key="3">
    <citation type="journal article" date="2013" name="Nucleic Acids Res.">
        <title>The genome of Anopheles darlingi, the main neotropical malaria vector.</title>
        <authorList>
            <person name="Marinotti O."/>
            <person name="Cerqueira G.C."/>
            <person name="de Almeida L.G."/>
            <person name="Ferro M.I."/>
            <person name="Loreto E.L."/>
            <person name="Zaha A."/>
            <person name="Teixeira S.M."/>
            <person name="Wespiser A.R."/>
            <person name="Almeida E Silva A."/>
            <person name="Schlindwein A.D."/>
            <person name="Pacheco A.C."/>
            <person name="Silva A.L."/>
            <person name="Graveley B.R."/>
            <person name="Walenz B.P."/>
            <person name="Lima Bde A."/>
            <person name="Ribeiro C.A."/>
            <person name="Nunes-Silva C.G."/>
            <person name="de Carvalho C.R."/>
            <person name="Soares C.M."/>
            <person name="de Menezes C.B."/>
            <person name="Matiolli C."/>
            <person name="Caffrey D."/>
            <person name="Araujo D.A."/>
            <person name="de Oliveira D.M."/>
            <person name="Golenbock D."/>
            <person name="Grisard E.C."/>
            <person name="Fantinatti-Garboggini F."/>
            <person name="de Carvalho F.M."/>
            <person name="Barcellos F.G."/>
            <person name="Prosdocimi F."/>
            <person name="May G."/>
            <person name="Azevedo Junior G.M."/>
            <person name="Guimaraes G.M."/>
            <person name="Goldman G.H."/>
            <person name="Padilha I.Q."/>
            <person name="Batista Jda S."/>
            <person name="Ferro J.A."/>
            <person name="Ribeiro J.M."/>
            <person name="Fietto J.L."/>
            <person name="Dabbas K.M."/>
            <person name="Cerdeira L."/>
            <person name="Agnez-Lima L.F."/>
            <person name="Brocchi M."/>
            <person name="de Carvalho M.O."/>
            <person name="Teixeira Mde M."/>
            <person name="Diniz Maia Mde M."/>
            <person name="Goldman M.H."/>
            <person name="Cruz Schneider M.P."/>
            <person name="Felipe M.S."/>
            <person name="Hungria M."/>
            <person name="Nicolas M.F."/>
            <person name="Pereira M."/>
            <person name="Montes M.A."/>
            <person name="Cantao M.E."/>
            <person name="Vincentz M."/>
            <person name="Rafael M.S."/>
            <person name="Silverman N."/>
            <person name="Stoco P.H."/>
            <person name="Souza R.C."/>
            <person name="Vicentini R."/>
            <person name="Gazzinelli R.T."/>
            <person name="Neves Rde O."/>
            <person name="Silva R."/>
            <person name="Astolfi-Filho S."/>
            <person name="Maciel T.E."/>
            <person name="Urmenyi T.P."/>
            <person name="Tadei W.P."/>
            <person name="Camargo E.P."/>
            <person name="de Vasconcelos A.T."/>
        </authorList>
    </citation>
    <scope>NUCLEOTIDE SEQUENCE</scope>
</reference>
<protein>
    <submittedName>
        <fullName evidence="13">Coagulation factor XI</fullName>
    </submittedName>
</protein>
<evidence type="ECO:0000313" key="14">
    <source>
        <dbReference type="EnsemblMetazoa" id="ADAC005379-PA"/>
    </source>
</evidence>
<dbReference type="HOGENOM" id="CLU_006842_0_0_1"/>
<dbReference type="PANTHER" id="PTHR24264">
    <property type="entry name" value="TRYPSIN-RELATED"/>
    <property type="match status" value="1"/>
</dbReference>
<evidence type="ECO:0000256" key="9">
    <source>
        <dbReference type="ARBA" id="ARBA00024195"/>
    </source>
</evidence>
<evidence type="ECO:0000256" key="1">
    <source>
        <dbReference type="ARBA" id="ARBA00004606"/>
    </source>
</evidence>
<name>W5JJI7_ANODA</name>
<dbReference type="GO" id="GO:0006508">
    <property type="term" value="P:proteolysis"/>
    <property type="evidence" value="ECO:0007669"/>
    <property type="project" value="UniProtKB-KW"/>
</dbReference>
<dbReference type="GO" id="GO:0005615">
    <property type="term" value="C:extracellular space"/>
    <property type="evidence" value="ECO:0007669"/>
    <property type="project" value="TreeGrafter"/>
</dbReference>
<feature type="chain" id="PRO_5010155502" evidence="11">
    <location>
        <begin position="23"/>
        <end position="322"/>
    </location>
</feature>
<keyword evidence="4 10" id="KW-0645">Protease</keyword>
<dbReference type="MEROPS" id="S01.B43"/>
<evidence type="ECO:0000256" key="3">
    <source>
        <dbReference type="ARBA" id="ARBA00022525"/>
    </source>
</evidence>
<dbReference type="EMBL" id="ADMH02001350">
    <property type="protein sequence ID" value="ETN62924.1"/>
    <property type="molecule type" value="Genomic_DNA"/>
</dbReference>
<evidence type="ECO:0000256" key="2">
    <source>
        <dbReference type="ARBA" id="ARBA00004613"/>
    </source>
</evidence>
<dbReference type="VEuPathDB" id="VectorBase:ADAC005379"/>
<dbReference type="InterPro" id="IPR043504">
    <property type="entry name" value="Peptidase_S1_PA_chymotrypsin"/>
</dbReference>
<keyword evidence="5 10" id="KW-0378">Hydrolase</keyword>
<evidence type="ECO:0000256" key="8">
    <source>
        <dbReference type="ARBA" id="ARBA00023157"/>
    </source>
</evidence>
<dbReference type="PROSITE" id="PS00134">
    <property type="entry name" value="TRYPSIN_HIS"/>
    <property type="match status" value="1"/>
</dbReference>
<dbReference type="GO" id="GO:0004252">
    <property type="term" value="F:serine-type endopeptidase activity"/>
    <property type="evidence" value="ECO:0007669"/>
    <property type="project" value="InterPro"/>
</dbReference>
<reference evidence="14" key="4">
    <citation type="submission" date="2015-06" db="UniProtKB">
        <authorList>
            <consortium name="EnsemblMetazoa"/>
        </authorList>
    </citation>
    <scope>IDENTIFICATION</scope>
</reference>
<evidence type="ECO:0000313" key="15">
    <source>
        <dbReference type="Proteomes" id="UP000000673"/>
    </source>
</evidence>
<dbReference type="eggNOG" id="KOG3627">
    <property type="taxonomic scope" value="Eukaryota"/>
</dbReference>
<dbReference type="InterPro" id="IPR001314">
    <property type="entry name" value="Peptidase_S1A"/>
</dbReference>
<keyword evidence="7" id="KW-0812">Transmembrane</keyword>
<dbReference type="Proteomes" id="UP000000673">
    <property type="component" value="Unassembled WGS sequence"/>
</dbReference>
<dbReference type="InterPro" id="IPR009003">
    <property type="entry name" value="Peptidase_S1_PA"/>
</dbReference>
<feature type="domain" description="Peptidase S1" evidence="12">
    <location>
        <begin position="85"/>
        <end position="315"/>
    </location>
</feature>
<reference evidence="13" key="2">
    <citation type="submission" date="2010-05" db="EMBL/GenBank/DDBJ databases">
        <authorList>
            <person name="Almeida L.G."/>
            <person name="Nicolas M.F."/>
            <person name="Souza R.C."/>
            <person name="Vasconcelos A.T.R."/>
        </authorList>
    </citation>
    <scope>NUCLEOTIDE SEQUENCE</scope>
</reference>
<keyword evidence="11" id="KW-0732">Signal</keyword>
<dbReference type="AlphaFoldDB" id="W5JJI7"/>
<evidence type="ECO:0000259" key="12">
    <source>
        <dbReference type="PROSITE" id="PS50240"/>
    </source>
</evidence>
<dbReference type="STRING" id="43151.W5JJI7"/>
<dbReference type="EnsemblMetazoa" id="ADAC005379-RA">
    <property type="protein sequence ID" value="ADAC005379-PA"/>
    <property type="gene ID" value="ADAC005379"/>
</dbReference>
<keyword evidence="6 10" id="KW-0720">Serine protease</keyword>
<keyword evidence="3" id="KW-0964">Secreted</keyword>
<keyword evidence="15" id="KW-1185">Reference proteome</keyword>
<dbReference type="PANTHER" id="PTHR24264:SF65">
    <property type="entry name" value="SRCR DOMAIN-CONTAINING PROTEIN"/>
    <property type="match status" value="1"/>
</dbReference>
<dbReference type="InterPro" id="IPR001254">
    <property type="entry name" value="Trypsin_dom"/>
</dbReference>
<keyword evidence="8" id="KW-1015">Disulfide bond</keyword>
<dbReference type="Pfam" id="PF00089">
    <property type="entry name" value="Trypsin"/>
    <property type="match status" value="1"/>
</dbReference>
<dbReference type="Gene3D" id="2.40.10.10">
    <property type="entry name" value="Trypsin-like serine proteases"/>
    <property type="match status" value="1"/>
</dbReference>
<evidence type="ECO:0000256" key="7">
    <source>
        <dbReference type="ARBA" id="ARBA00022968"/>
    </source>
</evidence>
<dbReference type="SUPFAM" id="SSF50494">
    <property type="entry name" value="Trypsin-like serine proteases"/>
    <property type="match status" value="1"/>
</dbReference>
<evidence type="ECO:0000313" key="13">
    <source>
        <dbReference type="EMBL" id="ETN62924.1"/>
    </source>
</evidence>
<dbReference type="CDD" id="cd00190">
    <property type="entry name" value="Tryp_SPc"/>
    <property type="match status" value="1"/>
</dbReference>
<dbReference type="InterPro" id="IPR018114">
    <property type="entry name" value="TRYPSIN_HIS"/>
</dbReference>
<evidence type="ECO:0000256" key="6">
    <source>
        <dbReference type="ARBA" id="ARBA00022825"/>
    </source>
</evidence>
<evidence type="ECO:0000256" key="10">
    <source>
        <dbReference type="RuleBase" id="RU363034"/>
    </source>
</evidence>
<dbReference type="PROSITE" id="PS00135">
    <property type="entry name" value="TRYPSIN_SER"/>
    <property type="match status" value="1"/>
</dbReference>
<dbReference type="SMART" id="SM00020">
    <property type="entry name" value="Tryp_SPc"/>
    <property type="match status" value="1"/>
</dbReference>
<proteinExistence type="inferred from homology"/>
<dbReference type="InterPro" id="IPR050127">
    <property type="entry name" value="Serine_Proteases_S1"/>
</dbReference>
<keyword evidence="7" id="KW-0735">Signal-anchor</keyword>
<dbReference type="OMA" id="ECGAANQ"/>
<evidence type="ECO:0000256" key="4">
    <source>
        <dbReference type="ARBA" id="ARBA00022670"/>
    </source>
</evidence>
<comment type="subcellular location">
    <subcellularLocation>
        <location evidence="1">Membrane</location>
        <topology evidence="1">Single-pass type II membrane protein</topology>
    </subcellularLocation>
    <subcellularLocation>
        <location evidence="2">Secreted</location>
    </subcellularLocation>
</comment>
<dbReference type="FunCoup" id="W5JJI7">
    <property type="interactions" value="13"/>
</dbReference>
<dbReference type="VEuPathDB" id="VectorBase:ADAR2_009723"/>
<sequence>MVSVMLMLVLLLLPMLHNVAGAQGFGRWNETELLPGRTRNGRFLFDTLFGLNTAAFSLDDDDDLSNNQVKSCDCECGAANQEIRIVGGRPTGVNQYPWLARLVYDGQFHCGASLLTRDYVLTAAHCVRRLKRNKIRVILGDYDQFVAQETPAIMRAVTAIIRHRSFDQNSYNNDIALLKLRKPVDFTKTIRPVCLPKERSEPAGQLGTVVGWGRTSEGGTLPALVQHVDVPILTLDQCRSMKYRASRITSNMLCAGKGKQDSCQGDSGGPLLVRNGDKHEIVGIVSWGVGCGRAGYPGVYTRVARYLPWLRANLDDTCLCSK</sequence>
<dbReference type="PRINTS" id="PR00722">
    <property type="entry name" value="CHYMOTRYPSIN"/>
</dbReference>
<gene>
    <name evidence="13" type="ORF">AND_005379</name>
</gene>
<organism evidence="13">
    <name type="scientific">Anopheles darlingi</name>
    <name type="common">Mosquito</name>
    <dbReference type="NCBI Taxonomy" id="43151"/>
    <lineage>
        <taxon>Eukaryota</taxon>
        <taxon>Metazoa</taxon>
        <taxon>Ecdysozoa</taxon>
        <taxon>Arthropoda</taxon>
        <taxon>Hexapoda</taxon>
        <taxon>Insecta</taxon>
        <taxon>Pterygota</taxon>
        <taxon>Neoptera</taxon>
        <taxon>Endopterygota</taxon>
        <taxon>Diptera</taxon>
        <taxon>Nematocera</taxon>
        <taxon>Culicoidea</taxon>
        <taxon>Culicidae</taxon>
        <taxon>Anophelinae</taxon>
        <taxon>Anopheles</taxon>
    </lineage>
</organism>